<dbReference type="HOGENOM" id="CLU_2026668_0_0_1"/>
<evidence type="ECO:0000313" key="2">
    <source>
        <dbReference type="EMBL" id="EME48517.1"/>
    </source>
</evidence>
<protein>
    <submittedName>
        <fullName evidence="2">Uncharacterized protein</fullName>
    </submittedName>
</protein>
<sequence>MFYRPRERASQTQRDGTKCEDVRRFFGRTRSGRYPTWVLQTFDNETSENNARMRDTTHQELYPPYDVHGAVSSKQPRIQPFQRHYEAILSHTVKIPGHCADSGSAPGARPGCLEKHSQIGHE</sequence>
<evidence type="ECO:0000256" key="1">
    <source>
        <dbReference type="SAM" id="MobiDB-lite"/>
    </source>
</evidence>
<evidence type="ECO:0000313" key="3">
    <source>
        <dbReference type="Proteomes" id="UP000016933"/>
    </source>
</evidence>
<name>N1PYL0_DOTSN</name>
<reference evidence="2 3" key="2">
    <citation type="journal article" date="2012" name="PLoS Pathog.">
        <title>Diverse lifestyles and strategies of plant pathogenesis encoded in the genomes of eighteen Dothideomycetes fungi.</title>
        <authorList>
            <person name="Ohm R.A."/>
            <person name="Feau N."/>
            <person name="Henrissat B."/>
            <person name="Schoch C.L."/>
            <person name="Horwitz B.A."/>
            <person name="Barry K.W."/>
            <person name="Condon B.J."/>
            <person name="Copeland A.C."/>
            <person name="Dhillon B."/>
            <person name="Glaser F."/>
            <person name="Hesse C.N."/>
            <person name="Kosti I."/>
            <person name="LaButti K."/>
            <person name="Lindquist E.A."/>
            <person name="Lucas S."/>
            <person name="Salamov A.A."/>
            <person name="Bradshaw R.E."/>
            <person name="Ciuffetti L."/>
            <person name="Hamelin R.C."/>
            <person name="Kema G.H.J."/>
            <person name="Lawrence C."/>
            <person name="Scott J.A."/>
            <person name="Spatafora J.W."/>
            <person name="Turgeon B.G."/>
            <person name="de Wit P.J.G.M."/>
            <person name="Zhong S."/>
            <person name="Goodwin S.B."/>
            <person name="Grigoriev I.V."/>
        </authorList>
    </citation>
    <scope>NUCLEOTIDE SEQUENCE [LARGE SCALE GENOMIC DNA]</scope>
    <source>
        <strain evidence="3">NZE10 / CBS 128990</strain>
    </source>
</reference>
<feature type="compositionally biased region" description="Basic and acidic residues" evidence="1">
    <location>
        <begin position="112"/>
        <end position="122"/>
    </location>
</feature>
<feature type="region of interest" description="Disordered" evidence="1">
    <location>
        <begin position="100"/>
        <end position="122"/>
    </location>
</feature>
<gene>
    <name evidence="2" type="ORF">DOTSEDRAFT_67528</name>
</gene>
<accession>N1PYL0</accession>
<dbReference type="Proteomes" id="UP000016933">
    <property type="component" value="Unassembled WGS sequence"/>
</dbReference>
<dbReference type="AlphaFoldDB" id="N1PYL0"/>
<keyword evidence="3" id="KW-1185">Reference proteome</keyword>
<proteinExistence type="predicted"/>
<organism evidence="2 3">
    <name type="scientific">Dothistroma septosporum (strain NZE10 / CBS 128990)</name>
    <name type="common">Red band needle blight fungus</name>
    <name type="synonym">Mycosphaerella pini</name>
    <dbReference type="NCBI Taxonomy" id="675120"/>
    <lineage>
        <taxon>Eukaryota</taxon>
        <taxon>Fungi</taxon>
        <taxon>Dikarya</taxon>
        <taxon>Ascomycota</taxon>
        <taxon>Pezizomycotina</taxon>
        <taxon>Dothideomycetes</taxon>
        <taxon>Dothideomycetidae</taxon>
        <taxon>Mycosphaerellales</taxon>
        <taxon>Mycosphaerellaceae</taxon>
        <taxon>Dothistroma</taxon>
    </lineage>
</organism>
<dbReference type="EMBL" id="KB446535">
    <property type="protein sequence ID" value="EME48517.1"/>
    <property type="molecule type" value="Genomic_DNA"/>
</dbReference>
<reference evidence="3" key="1">
    <citation type="journal article" date="2012" name="PLoS Genet.">
        <title>The genomes of the fungal plant pathogens Cladosporium fulvum and Dothistroma septosporum reveal adaptation to different hosts and lifestyles but also signatures of common ancestry.</title>
        <authorList>
            <person name="de Wit P.J.G.M."/>
            <person name="van der Burgt A."/>
            <person name="Oekmen B."/>
            <person name="Stergiopoulos I."/>
            <person name="Abd-Elsalam K.A."/>
            <person name="Aerts A.L."/>
            <person name="Bahkali A.H."/>
            <person name="Beenen H.G."/>
            <person name="Chettri P."/>
            <person name="Cox M.P."/>
            <person name="Datema E."/>
            <person name="de Vries R.P."/>
            <person name="Dhillon B."/>
            <person name="Ganley A.R."/>
            <person name="Griffiths S.A."/>
            <person name="Guo Y."/>
            <person name="Hamelin R.C."/>
            <person name="Henrissat B."/>
            <person name="Kabir M.S."/>
            <person name="Jashni M.K."/>
            <person name="Kema G."/>
            <person name="Klaubauf S."/>
            <person name="Lapidus A."/>
            <person name="Levasseur A."/>
            <person name="Lindquist E."/>
            <person name="Mehrabi R."/>
            <person name="Ohm R.A."/>
            <person name="Owen T.J."/>
            <person name="Salamov A."/>
            <person name="Schwelm A."/>
            <person name="Schijlen E."/>
            <person name="Sun H."/>
            <person name="van den Burg H.A."/>
            <person name="van Ham R.C.H.J."/>
            <person name="Zhang S."/>
            <person name="Goodwin S.B."/>
            <person name="Grigoriev I.V."/>
            <person name="Collemare J."/>
            <person name="Bradshaw R.E."/>
        </authorList>
    </citation>
    <scope>NUCLEOTIDE SEQUENCE [LARGE SCALE GENOMIC DNA]</scope>
    <source>
        <strain evidence="3">NZE10 / CBS 128990</strain>
    </source>
</reference>